<dbReference type="RefSeq" id="WP_125174458.1">
    <property type="nucleotide sequence ID" value="NZ_JBHYBM010000054.1"/>
</dbReference>
<dbReference type="CDD" id="cd02440">
    <property type="entry name" value="AdoMet_MTases"/>
    <property type="match status" value="1"/>
</dbReference>
<dbReference type="Pfam" id="PF08241">
    <property type="entry name" value="Methyltransf_11"/>
    <property type="match status" value="1"/>
</dbReference>
<keyword evidence="4" id="KW-1185">Reference proteome</keyword>
<proteinExistence type="predicted"/>
<dbReference type="Proteomes" id="UP000278422">
    <property type="component" value="Unassembled WGS sequence"/>
</dbReference>
<dbReference type="PANTHER" id="PTHR42912">
    <property type="entry name" value="METHYLTRANSFERASE"/>
    <property type="match status" value="1"/>
</dbReference>
<feature type="compositionally biased region" description="Low complexity" evidence="1">
    <location>
        <begin position="9"/>
        <end position="20"/>
    </location>
</feature>
<accession>A0A3R8QS10</accession>
<dbReference type="SUPFAM" id="SSF53335">
    <property type="entry name" value="S-adenosyl-L-methionine-dependent methyltransferases"/>
    <property type="match status" value="1"/>
</dbReference>
<reference evidence="3 4" key="1">
    <citation type="submission" date="2018-01" db="EMBL/GenBank/DDBJ databases">
        <title>Twenty Corynebacterium bovis Genomes.</title>
        <authorList>
            <person name="Gulvik C.A."/>
        </authorList>
    </citation>
    <scope>NUCLEOTIDE SEQUENCE [LARGE SCALE GENOMIC DNA]</scope>
    <source>
        <strain evidence="3 4">16-2004</strain>
    </source>
</reference>
<dbReference type="GO" id="GO:0008757">
    <property type="term" value="F:S-adenosylmethionine-dependent methyltransferase activity"/>
    <property type="evidence" value="ECO:0007669"/>
    <property type="project" value="InterPro"/>
</dbReference>
<evidence type="ECO:0000259" key="2">
    <source>
        <dbReference type="Pfam" id="PF08241"/>
    </source>
</evidence>
<evidence type="ECO:0000313" key="4">
    <source>
        <dbReference type="Proteomes" id="UP000278422"/>
    </source>
</evidence>
<dbReference type="InterPro" id="IPR050508">
    <property type="entry name" value="Methyltransf_Superfamily"/>
</dbReference>
<keyword evidence="3" id="KW-0808">Transferase</keyword>
<dbReference type="InterPro" id="IPR013216">
    <property type="entry name" value="Methyltransf_11"/>
</dbReference>
<evidence type="ECO:0000313" key="3">
    <source>
        <dbReference type="EMBL" id="RRQ05379.1"/>
    </source>
</evidence>
<dbReference type="PANTHER" id="PTHR42912:SF93">
    <property type="entry name" value="N6-ADENOSINE-METHYLTRANSFERASE TMT1A"/>
    <property type="match status" value="1"/>
</dbReference>
<gene>
    <name evidence="3" type="ORF">CXF42_01870</name>
</gene>
<organism evidence="3 4">
    <name type="scientific">Corynebacterium bovis</name>
    <dbReference type="NCBI Taxonomy" id="36808"/>
    <lineage>
        <taxon>Bacteria</taxon>
        <taxon>Bacillati</taxon>
        <taxon>Actinomycetota</taxon>
        <taxon>Actinomycetes</taxon>
        <taxon>Mycobacteriales</taxon>
        <taxon>Corynebacteriaceae</taxon>
        <taxon>Corynebacterium</taxon>
    </lineage>
</organism>
<protein>
    <submittedName>
        <fullName evidence="3">Class I SAM-dependent methyltransferase</fullName>
    </submittedName>
</protein>
<dbReference type="EMBL" id="PQNQ01000003">
    <property type="protein sequence ID" value="RRQ05379.1"/>
    <property type="molecule type" value="Genomic_DNA"/>
</dbReference>
<comment type="caution">
    <text evidence="3">The sequence shown here is derived from an EMBL/GenBank/DDBJ whole genome shotgun (WGS) entry which is preliminary data.</text>
</comment>
<dbReference type="GO" id="GO:0032259">
    <property type="term" value="P:methylation"/>
    <property type="evidence" value="ECO:0007669"/>
    <property type="project" value="UniProtKB-KW"/>
</dbReference>
<dbReference type="AlphaFoldDB" id="A0A3R8QS10"/>
<sequence>MTPADHPDAAPGPAGAADAGASDHPDAAPGPADAAADARAQRRHWDRDAARYLTEHGDYLETFHWCPERLTEDEARLLGDPADLRGRTVVEIGCGSAPCGAWVARHGAFVVGIDISREMLAHAPAVDGLAPVQADAARLPLRDACADIVFSSFGAFPFIGGLDDALREVRRVLRPGGRVVVAANHPMAWVFPDDPGELGLLACVPYHQRAYEERAEDGTLEYVEYHHTVGDWVRGFAAAGLTLLDVVEPRWPEGTPEWGQWSPLRGAVFPGTAVWIAQG</sequence>
<name>A0A3R8QS10_9CORY</name>
<dbReference type="Gene3D" id="3.40.50.150">
    <property type="entry name" value="Vaccinia Virus protein VP39"/>
    <property type="match status" value="1"/>
</dbReference>
<dbReference type="InterPro" id="IPR029063">
    <property type="entry name" value="SAM-dependent_MTases_sf"/>
</dbReference>
<evidence type="ECO:0000256" key="1">
    <source>
        <dbReference type="SAM" id="MobiDB-lite"/>
    </source>
</evidence>
<feature type="region of interest" description="Disordered" evidence="1">
    <location>
        <begin position="1"/>
        <end position="41"/>
    </location>
</feature>
<feature type="domain" description="Methyltransferase type 11" evidence="2">
    <location>
        <begin position="90"/>
        <end position="181"/>
    </location>
</feature>
<feature type="compositionally biased region" description="Low complexity" evidence="1">
    <location>
        <begin position="27"/>
        <end position="38"/>
    </location>
</feature>
<keyword evidence="3" id="KW-0489">Methyltransferase</keyword>